<keyword evidence="1" id="KW-0472">Membrane</keyword>
<feature type="transmembrane region" description="Helical" evidence="1">
    <location>
        <begin position="7"/>
        <end position="29"/>
    </location>
</feature>
<sequence>MYNHLLYLGYWLTNSIVLLLSTLVTGNSVILGGDRFNTLEASIYAGFWLTFLIWVWWDFAIARKFKLDKGVIIFGFFLFVNIFSLVAVSRFHFFTGFELINYFWVLAIALLATILQRVAWKLIVNRG</sequence>
<feature type="transmembrane region" description="Helical" evidence="1">
    <location>
        <begin position="71"/>
        <end position="93"/>
    </location>
</feature>
<comment type="caution">
    <text evidence="2">The sequence shown here is derived from an EMBL/GenBank/DDBJ whole genome shotgun (WGS) entry which is preliminary data.</text>
</comment>
<reference evidence="2 3" key="1">
    <citation type="journal article" date="2016" name="Nat. Commun.">
        <title>Thousands of microbial genomes shed light on interconnected biogeochemical processes in an aquifer system.</title>
        <authorList>
            <person name="Anantharaman K."/>
            <person name="Brown C.T."/>
            <person name="Hug L.A."/>
            <person name="Sharon I."/>
            <person name="Castelle C.J."/>
            <person name="Probst A.J."/>
            <person name="Thomas B.C."/>
            <person name="Singh A."/>
            <person name="Wilkins M.J."/>
            <person name="Karaoz U."/>
            <person name="Brodie E.L."/>
            <person name="Williams K.H."/>
            <person name="Hubbard S.S."/>
            <person name="Banfield J.F."/>
        </authorList>
    </citation>
    <scope>NUCLEOTIDE SEQUENCE [LARGE SCALE GENOMIC DNA]</scope>
</reference>
<dbReference type="EMBL" id="MFCV01000027">
    <property type="protein sequence ID" value="OGE32369.1"/>
    <property type="molecule type" value="Genomic_DNA"/>
</dbReference>
<organism evidence="2 3">
    <name type="scientific">Candidatus Daviesbacteria bacterium RIFCSPHIGHO2_02_FULL_36_13</name>
    <dbReference type="NCBI Taxonomy" id="1797768"/>
    <lineage>
        <taxon>Bacteria</taxon>
        <taxon>Candidatus Daviesiibacteriota</taxon>
    </lineage>
</organism>
<protein>
    <submittedName>
        <fullName evidence="2">Uncharacterized protein</fullName>
    </submittedName>
</protein>
<keyword evidence="1" id="KW-1133">Transmembrane helix</keyword>
<accession>A0A1F5JUQ0</accession>
<evidence type="ECO:0000313" key="2">
    <source>
        <dbReference type="EMBL" id="OGE32369.1"/>
    </source>
</evidence>
<keyword evidence="1" id="KW-0812">Transmembrane</keyword>
<dbReference type="AlphaFoldDB" id="A0A1F5JUQ0"/>
<gene>
    <name evidence="2" type="ORF">A3C59_05235</name>
</gene>
<dbReference type="Proteomes" id="UP000176902">
    <property type="component" value="Unassembled WGS sequence"/>
</dbReference>
<feature type="transmembrane region" description="Helical" evidence="1">
    <location>
        <begin position="99"/>
        <end position="120"/>
    </location>
</feature>
<proteinExistence type="predicted"/>
<evidence type="ECO:0000256" key="1">
    <source>
        <dbReference type="SAM" id="Phobius"/>
    </source>
</evidence>
<evidence type="ECO:0000313" key="3">
    <source>
        <dbReference type="Proteomes" id="UP000176902"/>
    </source>
</evidence>
<feature type="transmembrane region" description="Helical" evidence="1">
    <location>
        <begin position="41"/>
        <end position="59"/>
    </location>
</feature>
<name>A0A1F5JUQ0_9BACT</name>